<evidence type="ECO:0000256" key="2">
    <source>
        <dbReference type="SAM" id="MobiDB-lite"/>
    </source>
</evidence>
<evidence type="ECO:0000256" key="1">
    <source>
        <dbReference type="SAM" id="Coils"/>
    </source>
</evidence>
<feature type="region of interest" description="Disordered" evidence="2">
    <location>
        <begin position="1"/>
        <end position="46"/>
    </location>
</feature>
<proteinExistence type="predicted"/>
<accession>A0A917Z080</accession>
<name>A0A917Z080_9ALTE</name>
<reference evidence="3" key="2">
    <citation type="submission" date="2020-09" db="EMBL/GenBank/DDBJ databases">
        <authorList>
            <person name="Sun Q."/>
            <person name="Zhou Y."/>
        </authorList>
    </citation>
    <scope>NUCLEOTIDE SEQUENCE</scope>
    <source>
        <strain evidence="3">CGMCC 1.7086</strain>
    </source>
</reference>
<dbReference type="AlphaFoldDB" id="A0A917Z080"/>
<reference evidence="3" key="1">
    <citation type="journal article" date="2014" name="Int. J. Syst. Evol. Microbiol.">
        <title>Complete genome sequence of Corynebacterium casei LMG S-19264T (=DSM 44701T), isolated from a smear-ripened cheese.</title>
        <authorList>
            <consortium name="US DOE Joint Genome Institute (JGI-PGF)"/>
            <person name="Walter F."/>
            <person name="Albersmeier A."/>
            <person name="Kalinowski J."/>
            <person name="Ruckert C."/>
        </authorList>
    </citation>
    <scope>NUCLEOTIDE SEQUENCE</scope>
    <source>
        <strain evidence="3">CGMCC 1.7086</strain>
    </source>
</reference>
<feature type="coiled-coil region" evidence="1">
    <location>
        <begin position="237"/>
        <end position="289"/>
    </location>
</feature>
<comment type="caution">
    <text evidence="3">The sequence shown here is derived from an EMBL/GenBank/DDBJ whole genome shotgun (WGS) entry which is preliminary data.</text>
</comment>
<dbReference type="RefSeq" id="WP_188694248.1">
    <property type="nucleotide sequence ID" value="NZ_BMLS01000003.1"/>
</dbReference>
<evidence type="ECO:0000313" key="3">
    <source>
        <dbReference type="EMBL" id="GGO69337.1"/>
    </source>
</evidence>
<organism evidence="3 4">
    <name type="scientific">Bowmanella pacifica</name>
    <dbReference type="NCBI Taxonomy" id="502051"/>
    <lineage>
        <taxon>Bacteria</taxon>
        <taxon>Pseudomonadati</taxon>
        <taxon>Pseudomonadota</taxon>
        <taxon>Gammaproteobacteria</taxon>
        <taxon>Alteromonadales</taxon>
        <taxon>Alteromonadaceae</taxon>
        <taxon>Bowmanella</taxon>
    </lineage>
</organism>
<keyword evidence="4" id="KW-1185">Reference proteome</keyword>
<dbReference type="Proteomes" id="UP000606935">
    <property type="component" value="Unassembled WGS sequence"/>
</dbReference>
<sequence>MMQVQSTQQAQSLTRVTEKTLQGTREVQEQNTQPAKSAKSLSRQDKQVQTLSRWASMAQIGRALAEQEQSERSLRQLYAGLEKLSMQLQQGNSLVAQARVEELQRLAKAPNAGVTTELQAQGQQSGSFARQLPPKIDWLSVRPHDEKIQLLMGRSGKSLQVVLPAGQSEAQNLRSVQQAFSPHHINVGLDNQQRLLFTASSEHAWPLKEPWVMVGEGVRVAAGNPVSVSLQEPEHPLDALARSVKQERGDVQAQQQQIKQVQRRIRDALVQINSERQQLTARLQQIQQQQPAEPSLSDSAEALQQQITTPRHAISAVMAQGNITRNLVQYSLAE</sequence>
<dbReference type="EMBL" id="BMLS01000003">
    <property type="protein sequence ID" value="GGO69337.1"/>
    <property type="molecule type" value="Genomic_DNA"/>
</dbReference>
<protein>
    <submittedName>
        <fullName evidence="3">Uncharacterized protein</fullName>
    </submittedName>
</protein>
<gene>
    <name evidence="3" type="ORF">GCM10010982_20250</name>
</gene>
<keyword evidence="1" id="KW-0175">Coiled coil</keyword>
<evidence type="ECO:0000313" key="4">
    <source>
        <dbReference type="Proteomes" id="UP000606935"/>
    </source>
</evidence>